<evidence type="ECO:0000313" key="2">
    <source>
        <dbReference type="Proteomes" id="UP000281955"/>
    </source>
</evidence>
<organism evidence="1 2">
    <name type="scientific">Motilibacter peucedani</name>
    <dbReference type="NCBI Taxonomy" id="598650"/>
    <lineage>
        <taxon>Bacteria</taxon>
        <taxon>Bacillati</taxon>
        <taxon>Actinomycetota</taxon>
        <taxon>Actinomycetes</taxon>
        <taxon>Motilibacterales</taxon>
        <taxon>Motilibacteraceae</taxon>
        <taxon>Motilibacter</taxon>
    </lineage>
</organism>
<evidence type="ECO:0000313" key="1">
    <source>
        <dbReference type="EMBL" id="RKS80277.1"/>
    </source>
</evidence>
<dbReference type="EMBL" id="RBWV01000009">
    <property type="protein sequence ID" value="RKS80277.1"/>
    <property type="molecule type" value="Genomic_DNA"/>
</dbReference>
<sequence length="272" mass="28383">MIELLASDLDGTLVRSDGSISQRSVEAIRAAEQAGVTVVFVTGRPPRWLGDVARATGGSGLAICTNGALVYDLHTEQVVESFPISVEVARQAAEDLRAAFPGVRFAVETATSFGREADYVSDADMPDVRVAAIAELVDSPVAKLLVRSSDHDSDELLEAAREVLGDTVTATHSTRGPHALLEISAAGVTKASTLARFCEERGLGPEQVVAVGDMPNDLPMLAWAGTAYAVANAHPDVLAAVELVTASNDDDGVAVLLEGVVAERHAAERTGT</sequence>
<dbReference type="GO" id="GO:0000287">
    <property type="term" value="F:magnesium ion binding"/>
    <property type="evidence" value="ECO:0007669"/>
    <property type="project" value="TreeGrafter"/>
</dbReference>
<dbReference type="Gene3D" id="3.30.1240.10">
    <property type="match status" value="1"/>
</dbReference>
<reference evidence="1 2" key="1">
    <citation type="submission" date="2018-10" db="EMBL/GenBank/DDBJ databases">
        <title>Genomic Encyclopedia of Archaeal and Bacterial Type Strains, Phase II (KMG-II): from individual species to whole genera.</title>
        <authorList>
            <person name="Goeker M."/>
        </authorList>
    </citation>
    <scope>NUCLEOTIDE SEQUENCE [LARGE SCALE GENOMIC DNA]</scope>
    <source>
        <strain evidence="1 2">RP-AC37</strain>
    </source>
</reference>
<dbReference type="FunCoup" id="A0A420XU39">
    <property type="interactions" value="2"/>
</dbReference>
<dbReference type="PANTHER" id="PTHR10000:SF8">
    <property type="entry name" value="HAD SUPERFAMILY HYDROLASE-LIKE, TYPE 3"/>
    <property type="match status" value="1"/>
</dbReference>
<dbReference type="Pfam" id="PF08282">
    <property type="entry name" value="Hydrolase_3"/>
    <property type="match status" value="1"/>
</dbReference>
<dbReference type="InterPro" id="IPR000150">
    <property type="entry name" value="Cof"/>
</dbReference>
<proteinExistence type="predicted"/>
<dbReference type="InterPro" id="IPR006379">
    <property type="entry name" value="HAD-SF_hydro_IIB"/>
</dbReference>
<name>A0A420XU39_9ACTN</name>
<accession>A0A420XU39</accession>
<evidence type="ECO:0008006" key="3">
    <source>
        <dbReference type="Google" id="ProtNLM"/>
    </source>
</evidence>
<dbReference type="SFLD" id="SFLDS00003">
    <property type="entry name" value="Haloacid_Dehalogenase"/>
    <property type="match status" value="1"/>
</dbReference>
<dbReference type="RefSeq" id="WP_231121440.1">
    <property type="nucleotide sequence ID" value="NZ_RBWV01000009.1"/>
</dbReference>
<dbReference type="NCBIfam" id="TIGR01484">
    <property type="entry name" value="HAD-SF-IIB"/>
    <property type="match status" value="1"/>
</dbReference>
<dbReference type="Gene3D" id="3.40.50.1000">
    <property type="entry name" value="HAD superfamily/HAD-like"/>
    <property type="match status" value="1"/>
</dbReference>
<dbReference type="Proteomes" id="UP000281955">
    <property type="component" value="Unassembled WGS sequence"/>
</dbReference>
<dbReference type="SFLD" id="SFLDG01140">
    <property type="entry name" value="C2.B:_Phosphomannomutase_and_P"/>
    <property type="match status" value="1"/>
</dbReference>
<protein>
    <recommendedName>
        <fullName evidence="3">Cof subfamily protein (Haloacid dehalogenase superfamily)/HAD superfamily hydrolase (TIGR01484 family)</fullName>
    </recommendedName>
</protein>
<dbReference type="GO" id="GO:0005829">
    <property type="term" value="C:cytosol"/>
    <property type="evidence" value="ECO:0007669"/>
    <property type="project" value="TreeGrafter"/>
</dbReference>
<dbReference type="InParanoid" id="A0A420XU39"/>
<dbReference type="PANTHER" id="PTHR10000">
    <property type="entry name" value="PHOSPHOSERINE PHOSPHATASE"/>
    <property type="match status" value="1"/>
</dbReference>
<gene>
    <name evidence="1" type="ORF">CLV35_0703</name>
</gene>
<dbReference type="NCBIfam" id="TIGR00099">
    <property type="entry name" value="Cof-subfamily"/>
    <property type="match status" value="1"/>
</dbReference>
<dbReference type="GO" id="GO:0016791">
    <property type="term" value="F:phosphatase activity"/>
    <property type="evidence" value="ECO:0007669"/>
    <property type="project" value="TreeGrafter"/>
</dbReference>
<dbReference type="SUPFAM" id="SSF56784">
    <property type="entry name" value="HAD-like"/>
    <property type="match status" value="1"/>
</dbReference>
<comment type="caution">
    <text evidence="1">The sequence shown here is derived from an EMBL/GenBank/DDBJ whole genome shotgun (WGS) entry which is preliminary data.</text>
</comment>
<dbReference type="InterPro" id="IPR023214">
    <property type="entry name" value="HAD_sf"/>
</dbReference>
<dbReference type="InterPro" id="IPR036412">
    <property type="entry name" value="HAD-like_sf"/>
</dbReference>
<dbReference type="CDD" id="cd07516">
    <property type="entry name" value="HAD_Pase"/>
    <property type="match status" value="1"/>
</dbReference>
<dbReference type="AlphaFoldDB" id="A0A420XU39"/>
<keyword evidence="2" id="KW-1185">Reference proteome</keyword>